<dbReference type="RefSeq" id="WP_007375014.1">
    <property type="nucleotide sequence ID" value="NZ_CP014007.2"/>
</dbReference>
<name>A0ABN4Q487_9ENTR</name>
<sequence length="133" mass="14572">MEKLMMLALLVSVATGCTPLHPTDCLKKSALESCAYNRSGNVTDTDIYGQQAAGIKNALDSALADRHAWKGKTCTVHLDFNYDGKLQNMVIRGGDKEYCAALEAAAKKAVFPPFTDQKVYDVMSSARWNMQGY</sequence>
<dbReference type="PROSITE" id="PS51257">
    <property type="entry name" value="PROKAR_LIPOPROTEIN"/>
    <property type="match status" value="1"/>
</dbReference>
<dbReference type="InterPro" id="IPR014161">
    <property type="entry name" value="Tol-Pal_TolA"/>
</dbReference>
<gene>
    <name evidence="1" type="ORF">AWR26_13130</name>
</gene>
<evidence type="ECO:0000313" key="2">
    <source>
        <dbReference type="Proteomes" id="UP000078227"/>
    </source>
</evidence>
<dbReference type="Pfam" id="PF06519">
    <property type="entry name" value="TolA"/>
    <property type="match status" value="1"/>
</dbReference>
<protein>
    <submittedName>
        <fullName evidence="1">TolA family protein</fullName>
    </submittedName>
</protein>
<organism evidence="1 2">
    <name type="scientific">Kosakonia oryzae</name>
    <dbReference type="NCBI Taxonomy" id="497725"/>
    <lineage>
        <taxon>Bacteria</taxon>
        <taxon>Pseudomonadati</taxon>
        <taxon>Pseudomonadota</taxon>
        <taxon>Gammaproteobacteria</taxon>
        <taxon>Enterobacterales</taxon>
        <taxon>Enterobacteriaceae</taxon>
        <taxon>Kosakonia</taxon>
    </lineage>
</organism>
<proteinExistence type="predicted"/>
<dbReference type="Proteomes" id="UP000078227">
    <property type="component" value="Chromosome"/>
</dbReference>
<evidence type="ECO:0000313" key="1">
    <source>
        <dbReference type="EMBL" id="ANI83053.1"/>
    </source>
</evidence>
<dbReference type="Gene3D" id="3.30.1150.10">
    <property type="match status" value="1"/>
</dbReference>
<reference evidence="1 2" key="1">
    <citation type="submission" date="2021-03" db="EMBL/GenBank/DDBJ databases">
        <authorList>
            <person name="Li Y."/>
            <person name="Li S."/>
            <person name="Chen M."/>
            <person name="Peng G."/>
            <person name="Tan Z."/>
            <person name="An Q."/>
        </authorList>
    </citation>
    <scope>NUCLEOTIDE SEQUENCE [LARGE SCALE GENOMIC DNA]</scope>
    <source>
        <strain evidence="1 2">Ola 51</strain>
    </source>
</reference>
<dbReference type="EMBL" id="CP014007">
    <property type="protein sequence ID" value="ANI83053.1"/>
    <property type="molecule type" value="Genomic_DNA"/>
</dbReference>
<dbReference type="SUPFAM" id="SSF74653">
    <property type="entry name" value="TolA/TonB C-terminal domain"/>
    <property type="match status" value="1"/>
</dbReference>
<keyword evidence="2" id="KW-1185">Reference proteome</keyword>
<dbReference type="GeneID" id="66392648"/>
<accession>A0ABN4Q487</accession>